<name>A0A9P6JU60_9AGAR</name>
<feature type="region of interest" description="Disordered" evidence="9">
    <location>
        <begin position="304"/>
        <end position="333"/>
    </location>
</feature>
<keyword evidence="5" id="KW-0677">Repeat</keyword>
<keyword evidence="7 10" id="KW-0472">Membrane</keyword>
<proteinExistence type="inferred from homology"/>
<feature type="transmembrane region" description="Helical" evidence="10">
    <location>
        <begin position="179"/>
        <end position="199"/>
    </location>
</feature>
<organism evidence="11 12">
    <name type="scientific">Crepidotus variabilis</name>
    <dbReference type="NCBI Taxonomy" id="179855"/>
    <lineage>
        <taxon>Eukaryota</taxon>
        <taxon>Fungi</taxon>
        <taxon>Dikarya</taxon>
        <taxon>Basidiomycota</taxon>
        <taxon>Agaricomycotina</taxon>
        <taxon>Agaricomycetes</taxon>
        <taxon>Agaricomycetidae</taxon>
        <taxon>Agaricales</taxon>
        <taxon>Agaricineae</taxon>
        <taxon>Crepidotaceae</taxon>
        <taxon>Crepidotus</taxon>
    </lineage>
</organism>
<dbReference type="PRINTS" id="PR00783">
    <property type="entry name" value="MINTRINSICP"/>
</dbReference>
<keyword evidence="6 10" id="KW-1133">Transmembrane helix</keyword>
<dbReference type="InterPro" id="IPR000425">
    <property type="entry name" value="MIP"/>
</dbReference>
<comment type="subcellular location">
    <subcellularLocation>
        <location evidence="1">Membrane</location>
        <topology evidence="1">Multi-pass membrane protein</topology>
    </subcellularLocation>
</comment>
<evidence type="ECO:0000256" key="6">
    <source>
        <dbReference type="ARBA" id="ARBA00022989"/>
    </source>
</evidence>
<evidence type="ECO:0000256" key="3">
    <source>
        <dbReference type="ARBA" id="ARBA00022448"/>
    </source>
</evidence>
<dbReference type="SUPFAM" id="SSF81338">
    <property type="entry name" value="Aquaporin-like"/>
    <property type="match status" value="1"/>
</dbReference>
<protein>
    <submittedName>
        <fullName evidence="11">Aquaporin 2</fullName>
    </submittedName>
</protein>
<sequence length="333" mass="35961">MVFLGDIVPRARGLANWERMRNKKQVHWLVECFAEFLGVFFYTYFGAGSTAPWVVGNIIKEPGLSNVLQIGLAYAFGIIFALVVCSATSGGHFSPGITIASVIFKGFPKFKALRYIVAQILGAYLAATLVYFQWKPIIQTAEEVLMAGGPVVFDSINYTPNGLAGIFALYLLPQQKIGYAFLNEFVNCTVLSIIIWACLDPTNLMIPPSSAPFIIGLAYGAAIWGFAAPGVALNTARDLGGRFFAVSIWGSKAWGGNYAAVAALTNIPATLFGGMLYEIFLADSDRVVSKSSLEYLQSLSGHRRTGSQHATKVPVTGDDDNSSHEKGHTSYTA</sequence>
<reference evidence="11" key="1">
    <citation type="submission" date="2020-11" db="EMBL/GenBank/DDBJ databases">
        <authorList>
            <consortium name="DOE Joint Genome Institute"/>
            <person name="Ahrendt S."/>
            <person name="Riley R."/>
            <person name="Andreopoulos W."/>
            <person name="Labutti K."/>
            <person name="Pangilinan J."/>
            <person name="Ruiz-Duenas F.J."/>
            <person name="Barrasa J.M."/>
            <person name="Sanchez-Garcia M."/>
            <person name="Camarero S."/>
            <person name="Miyauchi S."/>
            <person name="Serrano A."/>
            <person name="Linde D."/>
            <person name="Babiker R."/>
            <person name="Drula E."/>
            <person name="Ayuso-Fernandez I."/>
            <person name="Pacheco R."/>
            <person name="Padilla G."/>
            <person name="Ferreira P."/>
            <person name="Barriuso J."/>
            <person name="Kellner H."/>
            <person name="Castanera R."/>
            <person name="Alfaro M."/>
            <person name="Ramirez L."/>
            <person name="Pisabarro A.G."/>
            <person name="Kuo A."/>
            <person name="Tritt A."/>
            <person name="Lipzen A."/>
            <person name="He G."/>
            <person name="Yan M."/>
            <person name="Ng V."/>
            <person name="Cullen D."/>
            <person name="Martin F."/>
            <person name="Rosso M.-N."/>
            <person name="Henrissat B."/>
            <person name="Hibbett D."/>
            <person name="Martinez A.T."/>
            <person name="Grigoriev I.V."/>
        </authorList>
    </citation>
    <scope>NUCLEOTIDE SEQUENCE</scope>
    <source>
        <strain evidence="11">CBS 506.95</strain>
    </source>
</reference>
<feature type="transmembrane region" description="Helical" evidence="10">
    <location>
        <begin position="211"/>
        <end position="233"/>
    </location>
</feature>
<dbReference type="EMBL" id="MU157831">
    <property type="protein sequence ID" value="KAF9532623.1"/>
    <property type="molecule type" value="Genomic_DNA"/>
</dbReference>
<dbReference type="PANTHER" id="PTHR43829">
    <property type="entry name" value="AQUAPORIN OR AQUAGLYCEROPORIN RELATED"/>
    <property type="match status" value="1"/>
</dbReference>
<evidence type="ECO:0000256" key="7">
    <source>
        <dbReference type="ARBA" id="ARBA00023136"/>
    </source>
</evidence>
<keyword evidence="3 8" id="KW-0813">Transport</keyword>
<dbReference type="InterPro" id="IPR023271">
    <property type="entry name" value="Aquaporin-like"/>
</dbReference>
<dbReference type="PANTHER" id="PTHR43829:SF14">
    <property type="entry name" value="AQUAPORIN 3"/>
    <property type="match status" value="1"/>
</dbReference>
<dbReference type="OrthoDB" id="3222at2759"/>
<dbReference type="Gene3D" id="1.20.1080.10">
    <property type="entry name" value="Glycerol uptake facilitator protein"/>
    <property type="match status" value="1"/>
</dbReference>
<keyword evidence="12" id="KW-1185">Reference proteome</keyword>
<evidence type="ECO:0000313" key="11">
    <source>
        <dbReference type="EMBL" id="KAF9532623.1"/>
    </source>
</evidence>
<evidence type="ECO:0000256" key="4">
    <source>
        <dbReference type="ARBA" id="ARBA00022692"/>
    </source>
</evidence>
<evidence type="ECO:0000256" key="10">
    <source>
        <dbReference type="SAM" id="Phobius"/>
    </source>
</evidence>
<evidence type="ECO:0000256" key="1">
    <source>
        <dbReference type="ARBA" id="ARBA00004141"/>
    </source>
</evidence>
<comment type="similarity">
    <text evidence="2 8">Belongs to the MIP/aquaporin (TC 1.A.8) family.</text>
</comment>
<dbReference type="GO" id="GO:0005886">
    <property type="term" value="C:plasma membrane"/>
    <property type="evidence" value="ECO:0007669"/>
    <property type="project" value="TreeGrafter"/>
</dbReference>
<dbReference type="Proteomes" id="UP000807306">
    <property type="component" value="Unassembled WGS sequence"/>
</dbReference>
<evidence type="ECO:0000256" key="2">
    <source>
        <dbReference type="ARBA" id="ARBA00006175"/>
    </source>
</evidence>
<keyword evidence="4 8" id="KW-0812">Transmembrane</keyword>
<dbReference type="AlphaFoldDB" id="A0A9P6JU60"/>
<dbReference type="InterPro" id="IPR050363">
    <property type="entry name" value="MIP/Aquaporin"/>
</dbReference>
<dbReference type="GO" id="GO:0015254">
    <property type="term" value="F:glycerol channel activity"/>
    <property type="evidence" value="ECO:0007669"/>
    <property type="project" value="TreeGrafter"/>
</dbReference>
<evidence type="ECO:0000313" key="12">
    <source>
        <dbReference type="Proteomes" id="UP000807306"/>
    </source>
</evidence>
<feature type="compositionally biased region" description="Basic and acidic residues" evidence="9">
    <location>
        <begin position="321"/>
        <end position="333"/>
    </location>
</feature>
<feature type="transmembrane region" description="Helical" evidence="10">
    <location>
        <begin position="67"/>
        <end position="91"/>
    </location>
</feature>
<feature type="transmembrane region" description="Helical" evidence="10">
    <location>
        <begin position="28"/>
        <end position="47"/>
    </location>
</feature>
<dbReference type="Pfam" id="PF00230">
    <property type="entry name" value="MIP"/>
    <property type="match status" value="1"/>
</dbReference>
<feature type="transmembrane region" description="Helical" evidence="10">
    <location>
        <begin position="152"/>
        <end position="172"/>
    </location>
</feature>
<comment type="caution">
    <text evidence="11">The sequence shown here is derived from an EMBL/GenBank/DDBJ whole genome shotgun (WGS) entry which is preliminary data.</text>
</comment>
<accession>A0A9P6JU60</accession>
<evidence type="ECO:0000256" key="8">
    <source>
        <dbReference type="RuleBase" id="RU000477"/>
    </source>
</evidence>
<evidence type="ECO:0000256" key="5">
    <source>
        <dbReference type="ARBA" id="ARBA00022737"/>
    </source>
</evidence>
<feature type="transmembrane region" description="Helical" evidence="10">
    <location>
        <begin position="112"/>
        <end position="132"/>
    </location>
</feature>
<evidence type="ECO:0000256" key="9">
    <source>
        <dbReference type="SAM" id="MobiDB-lite"/>
    </source>
</evidence>
<gene>
    <name evidence="11" type="ORF">CPB83DRAFT_847089</name>
</gene>
<dbReference type="GO" id="GO:0015250">
    <property type="term" value="F:water channel activity"/>
    <property type="evidence" value="ECO:0007669"/>
    <property type="project" value="TreeGrafter"/>
</dbReference>